<dbReference type="GO" id="GO:0005737">
    <property type="term" value="C:cytoplasm"/>
    <property type="evidence" value="ECO:0007669"/>
    <property type="project" value="UniProtKB-SubCell"/>
</dbReference>
<evidence type="ECO:0000256" key="7">
    <source>
        <dbReference type="ARBA" id="ARBA00022884"/>
    </source>
</evidence>
<dbReference type="PROSITE" id="PS00893">
    <property type="entry name" value="NUDIX_BOX"/>
    <property type="match status" value="1"/>
</dbReference>
<dbReference type="OrthoDB" id="18996at2759"/>
<dbReference type="PANTHER" id="PTHR23114">
    <property type="entry name" value="M7GPPPN-MRNA HYDROLASE"/>
    <property type="match status" value="1"/>
</dbReference>
<evidence type="ECO:0000256" key="4">
    <source>
        <dbReference type="ARBA" id="ARBA00022490"/>
    </source>
</evidence>
<comment type="similarity">
    <text evidence="3">Belongs to the Nudix hydrolase family. DCP2 subfamily.</text>
</comment>
<dbReference type="InterPro" id="IPR036189">
    <property type="entry name" value="DCP2_BoxA_sf"/>
</dbReference>
<keyword evidence="6" id="KW-0378">Hydrolase</keyword>
<evidence type="ECO:0000256" key="1">
    <source>
        <dbReference type="ARBA" id="ARBA00001936"/>
    </source>
</evidence>
<dbReference type="PROSITE" id="PS51462">
    <property type="entry name" value="NUDIX"/>
    <property type="match status" value="1"/>
</dbReference>
<dbReference type="PANTHER" id="PTHR23114:SF17">
    <property type="entry name" value="M7GPPPN-MRNA HYDROLASE"/>
    <property type="match status" value="1"/>
</dbReference>
<dbReference type="SUPFAM" id="SSF55811">
    <property type="entry name" value="Nudix"/>
    <property type="match status" value="1"/>
</dbReference>
<evidence type="ECO:0000256" key="8">
    <source>
        <dbReference type="ARBA" id="ARBA00023211"/>
    </source>
</evidence>
<dbReference type="Pfam" id="PF05026">
    <property type="entry name" value="DCP2"/>
    <property type="match status" value="1"/>
</dbReference>
<dbReference type="GO" id="GO:0140933">
    <property type="term" value="F:5'-(N(7)-methylguanosine 5'-triphospho)-[mRNA] hydrolase activity"/>
    <property type="evidence" value="ECO:0007669"/>
    <property type="project" value="InterPro"/>
</dbReference>
<dbReference type="InterPro" id="IPR044099">
    <property type="entry name" value="Dcp2_NUDIX"/>
</dbReference>
<evidence type="ECO:0000256" key="2">
    <source>
        <dbReference type="ARBA" id="ARBA00004496"/>
    </source>
</evidence>
<dbReference type="Gene3D" id="1.10.10.1050">
    <property type="entry name" value="Dcp2, box A domain"/>
    <property type="match status" value="1"/>
</dbReference>
<dbReference type="CDD" id="cd03672">
    <property type="entry name" value="NUDIX_Dcp2p_Nudt20"/>
    <property type="match status" value="1"/>
</dbReference>
<dbReference type="Gene3D" id="3.90.79.10">
    <property type="entry name" value="Nucleoside Triphosphate Pyrophosphohydrolase"/>
    <property type="match status" value="1"/>
</dbReference>
<dbReference type="InterPro" id="IPR020084">
    <property type="entry name" value="NUDIX_hydrolase_CS"/>
</dbReference>
<keyword evidence="4" id="KW-0963">Cytoplasm</keyword>
<comment type="cofactor">
    <cofactor evidence="1">
        <name>Mn(2+)</name>
        <dbReference type="ChEBI" id="CHEBI:29035"/>
    </cofactor>
</comment>
<dbReference type="Proteomes" id="UP000030755">
    <property type="component" value="Unassembled WGS sequence"/>
</dbReference>
<evidence type="ECO:0000256" key="3">
    <source>
        <dbReference type="ARBA" id="ARBA00005279"/>
    </source>
</evidence>
<dbReference type="GO" id="GO:0000184">
    <property type="term" value="P:nuclear-transcribed mRNA catabolic process, nonsense-mediated decay"/>
    <property type="evidence" value="ECO:0007669"/>
    <property type="project" value="InterPro"/>
</dbReference>
<dbReference type="FunFam" id="3.90.79.10:FF:000003">
    <property type="entry name" value="M7GpppN-mRNA hydrolase isoform 2"/>
    <property type="match status" value="1"/>
</dbReference>
<dbReference type="STRING" id="988480.A0A075AVV3"/>
<dbReference type="InterPro" id="IPR000086">
    <property type="entry name" value="NUDIX_hydrolase_dom"/>
</dbReference>
<evidence type="ECO:0000256" key="6">
    <source>
        <dbReference type="ARBA" id="ARBA00022801"/>
    </source>
</evidence>
<evidence type="ECO:0000259" key="10">
    <source>
        <dbReference type="PROSITE" id="PS51462"/>
    </source>
</evidence>
<accession>A0A075AVV3</accession>
<keyword evidence="12" id="KW-1185">Reference proteome</keyword>
<name>A0A075AVV3_ROZAC</name>
<feature type="region of interest" description="Disordered" evidence="9">
    <location>
        <begin position="238"/>
        <end position="270"/>
    </location>
</feature>
<proteinExistence type="inferred from homology"/>
<dbReference type="InterPro" id="IPR007722">
    <property type="entry name" value="DCP2_BoxA"/>
</dbReference>
<dbReference type="SMART" id="SM01125">
    <property type="entry name" value="DCP2"/>
    <property type="match status" value="1"/>
</dbReference>
<feature type="compositionally biased region" description="Basic and acidic residues" evidence="9">
    <location>
        <begin position="248"/>
        <end position="269"/>
    </location>
</feature>
<protein>
    <submittedName>
        <fullName evidence="11">mRNA decapping protein 2, Box A domain-containing protein</fullName>
    </submittedName>
</protein>
<feature type="domain" description="Nudix hydrolase" evidence="10">
    <location>
        <begin position="94"/>
        <end position="220"/>
    </location>
</feature>
<keyword evidence="7" id="KW-0694">RNA-binding</keyword>
<dbReference type="HOGENOM" id="CLU_008108_3_0_1"/>
<keyword evidence="5" id="KW-0479">Metal-binding</keyword>
<keyword evidence="8" id="KW-0464">Manganese</keyword>
<dbReference type="Pfam" id="PF00293">
    <property type="entry name" value="NUDIX"/>
    <property type="match status" value="1"/>
</dbReference>
<dbReference type="AlphaFoldDB" id="A0A075AVV3"/>
<evidence type="ECO:0000313" key="12">
    <source>
        <dbReference type="Proteomes" id="UP000030755"/>
    </source>
</evidence>
<dbReference type="GO" id="GO:0030145">
    <property type="term" value="F:manganese ion binding"/>
    <property type="evidence" value="ECO:0007669"/>
    <property type="project" value="InterPro"/>
</dbReference>
<gene>
    <name evidence="11" type="ORF">O9G_003000</name>
</gene>
<dbReference type="GO" id="GO:0003723">
    <property type="term" value="F:RNA binding"/>
    <property type="evidence" value="ECO:0007669"/>
    <property type="project" value="UniProtKB-KW"/>
</dbReference>
<evidence type="ECO:0000256" key="9">
    <source>
        <dbReference type="SAM" id="MobiDB-lite"/>
    </source>
</evidence>
<evidence type="ECO:0000313" key="11">
    <source>
        <dbReference type="EMBL" id="EPZ34280.1"/>
    </source>
</evidence>
<dbReference type="SUPFAM" id="SSF140586">
    <property type="entry name" value="Dcp2 domain-like"/>
    <property type="match status" value="1"/>
</dbReference>
<dbReference type="InterPro" id="IPR015797">
    <property type="entry name" value="NUDIX_hydrolase-like_dom_sf"/>
</dbReference>
<sequence length="306" mass="35674">MAEGEDPLEYVFDDLSARFILNIPEEDLASFERLGFQIEQAHWFYDDFYRENNPQLPKMNLKSFAEYLFKHCPSLNQHLNIVDEVINMFRNYKGKVPVCGAVILNEEKDKVLLVKGYSGSTWSFPRGKINQNENEMSCAIREVLEETGFDISEFVNEQDYIELFLEKRARMYVAVGIPENSTFATRTRKEISKIAWHNIADISKKPERYYNVKPFLKKMKKFLKGGLYKDLLKSPDLKSKASSYNSEPEIKKSSKKYESSSGYKSEHSNVKKVQTQKVQILTKEIHKKMIEDEELKEQGIDLVNTM</sequence>
<dbReference type="OMA" id="QNENEMS"/>
<reference evidence="11 12" key="1">
    <citation type="journal article" date="2013" name="Curr. Biol.">
        <title>Shared signatures of parasitism and phylogenomics unite Cryptomycota and microsporidia.</title>
        <authorList>
            <person name="James T.Y."/>
            <person name="Pelin A."/>
            <person name="Bonen L."/>
            <person name="Ahrendt S."/>
            <person name="Sain D."/>
            <person name="Corradi N."/>
            <person name="Stajich J.E."/>
        </authorList>
    </citation>
    <scope>NUCLEOTIDE SEQUENCE [LARGE SCALE GENOMIC DNA]</scope>
    <source>
        <strain evidence="11 12">CSF55</strain>
    </source>
</reference>
<dbReference type="EMBL" id="KE560966">
    <property type="protein sequence ID" value="EPZ34280.1"/>
    <property type="molecule type" value="Genomic_DNA"/>
</dbReference>
<evidence type="ECO:0000256" key="5">
    <source>
        <dbReference type="ARBA" id="ARBA00022723"/>
    </source>
</evidence>
<comment type="subcellular location">
    <subcellularLocation>
        <location evidence="2">Cytoplasm</location>
    </subcellularLocation>
</comment>
<dbReference type="GO" id="GO:0000290">
    <property type="term" value="P:deadenylation-dependent decapping of nuclear-transcribed mRNA"/>
    <property type="evidence" value="ECO:0007669"/>
    <property type="project" value="InterPro"/>
</dbReference>
<organism evidence="11 12">
    <name type="scientific">Rozella allomycis (strain CSF55)</name>
    <dbReference type="NCBI Taxonomy" id="988480"/>
    <lineage>
        <taxon>Eukaryota</taxon>
        <taxon>Fungi</taxon>
        <taxon>Fungi incertae sedis</taxon>
        <taxon>Cryptomycota</taxon>
        <taxon>Cryptomycota incertae sedis</taxon>
        <taxon>Rozella</taxon>
    </lineage>
</organism>